<gene>
    <name evidence="2" type="ORF">HZY62_13895</name>
    <name evidence="3" type="ORF">LX92_02979</name>
</gene>
<sequence length="381" mass="42053">MQRTSTFKVLTLLAGILFFSSCSDDDEEEIVPMSFTIADYQSEYEFTLGDTLVIDHEIQNIPLNTGFSWVLGETVISTTKNLEYVLGEAGTFALEFNAKADNDSLFRAYQLTVNDPYELYFRPKTESSSLYISEIIEYKPAPGQFINDTYGTMEAAAKIVGGKSDLLSLGAWGGYVVFTFDHTIENQAEAKDFVVYGNAMNGLSEPGIVKVSFDENGNGLPDDAWYELAGSVHEAETTLLDYATTYTNPGEHADVAWVDNRDTSGSVLVSSYHAQNYYPLFIEEQEQVTFNGTRVYPTINSSGFVSIDALEWGYVDNFDAEYSIYGGNAMEIDWAVDADGNVVDLKGIDFVKVYSGVQENAGWLGEVSTEIKGASDLSMIN</sequence>
<accession>A0A316DWT3</accession>
<keyword evidence="5" id="KW-1185">Reference proteome</keyword>
<dbReference type="EMBL" id="JACWLN010000006">
    <property type="protein sequence ID" value="MBD1261692.1"/>
    <property type="molecule type" value="Genomic_DNA"/>
</dbReference>
<dbReference type="OrthoDB" id="975810at2"/>
<dbReference type="Proteomes" id="UP000651837">
    <property type="component" value="Unassembled WGS sequence"/>
</dbReference>
<keyword evidence="1" id="KW-0732">Signal</keyword>
<dbReference type="RefSeq" id="WP_109652159.1">
    <property type="nucleotide sequence ID" value="NZ_JACWLN010000006.1"/>
</dbReference>
<dbReference type="AlphaFoldDB" id="A0A316DWT3"/>
<evidence type="ECO:0000313" key="2">
    <source>
        <dbReference type="EMBL" id="MBD1261692.1"/>
    </source>
</evidence>
<protein>
    <submittedName>
        <fullName evidence="2">PKD domain-containing protein</fullName>
    </submittedName>
</protein>
<dbReference type="Proteomes" id="UP000245667">
    <property type="component" value="Unassembled WGS sequence"/>
</dbReference>
<organism evidence="3 4">
    <name type="scientific">Maribacter polysiphoniae</name>
    <dbReference type="NCBI Taxonomy" id="429344"/>
    <lineage>
        <taxon>Bacteria</taxon>
        <taxon>Pseudomonadati</taxon>
        <taxon>Bacteroidota</taxon>
        <taxon>Flavobacteriia</taxon>
        <taxon>Flavobacteriales</taxon>
        <taxon>Flavobacteriaceae</taxon>
        <taxon>Maribacter</taxon>
    </lineage>
</organism>
<dbReference type="PROSITE" id="PS51257">
    <property type="entry name" value="PROKAR_LIPOPROTEIN"/>
    <property type="match status" value="1"/>
</dbReference>
<evidence type="ECO:0000313" key="3">
    <source>
        <dbReference type="EMBL" id="PWK22504.1"/>
    </source>
</evidence>
<dbReference type="EMBL" id="QGGQ01000007">
    <property type="protein sequence ID" value="PWK22504.1"/>
    <property type="molecule type" value="Genomic_DNA"/>
</dbReference>
<evidence type="ECO:0000313" key="4">
    <source>
        <dbReference type="Proteomes" id="UP000245667"/>
    </source>
</evidence>
<reference evidence="2 5" key="2">
    <citation type="submission" date="2020-07" db="EMBL/GenBank/DDBJ databases">
        <title>The draft genome sequence of Maribacter polysiphoniae KCTC 22021.</title>
        <authorList>
            <person name="Mu L."/>
        </authorList>
    </citation>
    <scope>NUCLEOTIDE SEQUENCE [LARGE SCALE GENOMIC DNA]</scope>
    <source>
        <strain evidence="2 5">KCTC 22021</strain>
    </source>
</reference>
<reference evidence="3 4" key="1">
    <citation type="submission" date="2018-05" db="EMBL/GenBank/DDBJ databases">
        <title>Genomic Encyclopedia of Archaeal and Bacterial Type Strains, Phase II (KMG-II): from individual species to whole genera.</title>
        <authorList>
            <person name="Goeker M."/>
        </authorList>
    </citation>
    <scope>NUCLEOTIDE SEQUENCE [LARGE SCALE GENOMIC DNA]</scope>
    <source>
        <strain evidence="3 4">DSM 23514</strain>
    </source>
</reference>
<name>A0A316DWT3_9FLAO</name>
<feature type="chain" id="PRO_5016307351" evidence="1">
    <location>
        <begin position="24"/>
        <end position="381"/>
    </location>
</feature>
<feature type="signal peptide" evidence="1">
    <location>
        <begin position="1"/>
        <end position="23"/>
    </location>
</feature>
<evidence type="ECO:0000256" key="1">
    <source>
        <dbReference type="SAM" id="SignalP"/>
    </source>
</evidence>
<evidence type="ECO:0000313" key="5">
    <source>
        <dbReference type="Proteomes" id="UP000651837"/>
    </source>
</evidence>
<comment type="caution">
    <text evidence="3">The sequence shown here is derived from an EMBL/GenBank/DDBJ whole genome shotgun (WGS) entry which is preliminary data.</text>
</comment>
<proteinExistence type="predicted"/>